<comment type="caution">
    <text evidence="2">The sequence shown here is derived from an EMBL/GenBank/DDBJ whole genome shotgun (WGS) entry which is preliminary data.</text>
</comment>
<protein>
    <recommendedName>
        <fullName evidence="4">DUF4878 domain-containing protein</fullName>
    </recommendedName>
</protein>
<organism evidence="2 3">
    <name type="scientific">Nocardiopsis kunsanensis</name>
    <dbReference type="NCBI Taxonomy" id="141693"/>
    <lineage>
        <taxon>Bacteria</taxon>
        <taxon>Bacillati</taxon>
        <taxon>Actinomycetota</taxon>
        <taxon>Actinomycetes</taxon>
        <taxon>Streptosporangiales</taxon>
        <taxon>Nocardiopsidaceae</taxon>
        <taxon>Nocardiopsis</taxon>
    </lineage>
</organism>
<name>A0A918XDH2_9ACTN</name>
<dbReference type="EMBL" id="BMXL01000011">
    <property type="protein sequence ID" value="GHD26898.1"/>
    <property type="molecule type" value="Genomic_DNA"/>
</dbReference>
<keyword evidence="1" id="KW-0732">Signal</keyword>
<proteinExistence type="predicted"/>
<feature type="signal peptide" evidence="1">
    <location>
        <begin position="1"/>
        <end position="30"/>
    </location>
</feature>
<dbReference type="AlphaFoldDB" id="A0A918XDH2"/>
<evidence type="ECO:0000313" key="2">
    <source>
        <dbReference type="EMBL" id="GHD26898.1"/>
    </source>
</evidence>
<gene>
    <name evidence="2" type="ORF">GCM10007147_25470</name>
</gene>
<sequence>MTPMRNIISKRGTLIAVPALALGLALSACGGEDGAETDPEEGGTASAEQTAEDFVQAVRDRDGETGCALLDDPAQELIARTQEADDCAAAFPDYAESLPDPDGLEAGEAEMNSDLDGETEIVSVAMVFSGGEEAGSLELRADDEGVWTATRVPGTTLGGA</sequence>
<keyword evidence="3" id="KW-1185">Reference proteome</keyword>
<dbReference type="RefSeq" id="WP_308433790.1">
    <property type="nucleotide sequence ID" value="NZ_BMXL01000011.1"/>
</dbReference>
<evidence type="ECO:0000256" key="1">
    <source>
        <dbReference type="SAM" id="SignalP"/>
    </source>
</evidence>
<feature type="chain" id="PRO_5038585067" description="DUF4878 domain-containing protein" evidence="1">
    <location>
        <begin position="31"/>
        <end position="160"/>
    </location>
</feature>
<dbReference type="Proteomes" id="UP000654947">
    <property type="component" value="Unassembled WGS sequence"/>
</dbReference>
<dbReference type="PROSITE" id="PS51257">
    <property type="entry name" value="PROKAR_LIPOPROTEIN"/>
    <property type="match status" value="1"/>
</dbReference>
<evidence type="ECO:0008006" key="4">
    <source>
        <dbReference type="Google" id="ProtNLM"/>
    </source>
</evidence>
<reference evidence="2 3" key="1">
    <citation type="journal article" date="2014" name="Int. J. Syst. Evol. Microbiol.">
        <title>Complete genome sequence of Corynebacterium casei LMG S-19264T (=DSM 44701T), isolated from a smear-ripened cheese.</title>
        <authorList>
            <consortium name="US DOE Joint Genome Institute (JGI-PGF)"/>
            <person name="Walter F."/>
            <person name="Albersmeier A."/>
            <person name="Kalinowski J."/>
            <person name="Ruckert C."/>
        </authorList>
    </citation>
    <scope>NUCLEOTIDE SEQUENCE [LARGE SCALE GENOMIC DNA]</scope>
    <source>
        <strain evidence="2 3">KCTC 19473</strain>
    </source>
</reference>
<evidence type="ECO:0000313" key="3">
    <source>
        <dbReference type="Proteomes" id="UP000654947"/>
    </source>
</evidence>
<accession>A0A918XDH2</accession>